<keyword evidence="6" id="KW-0503">Monooxygenase</keyword>
<evidence type="ECO:0000256" key="1">
    <source>
        <dbReference type="ARBA" id="ARBA00010617"/>
    </source>
</evidence>
<evidence type="ECO:0000256" key="6">
    <source>
        <dbReference type="ARBA" id="ARBA00023033"/>
    </source>
</evidence>
<evidence type="ECO:0000256" key="4">
    <source>
        <dbReference type="ARBA" id="ARBA00023002"/>
    </source>
</evidence>
<dbReference type="PANTHER" id="PTHR46696:SF6">
    <property type="entry name" value="P450, PUTATIVE (EUROFUNG)-RELATED"/>
    <property type="match status" value="1"/>
</dbReference>
<dbReference type="Pfam" id="PF00067">
    <property type="entry name" value="p450"/>
    <property type="match status" value="1"/>
</dbReference>
<comment type="similarity">
    <text evidence="1">Belongs to the cytochrome P450 family.</text>
</comment>
<name>A0A382QE36_9ZZZZ</name>
<keyword evidence="5" id="KW-0408">Iron</keyword>
<evidence type="ECO:0000256" key="5">
    <source>
        <dbReference type="ARBA" id="ARBA00023004"/>
    </source>
</evidence>
<dbReference type="SUPFAM" id="SSF48264">
    <property type="entry name" value="Cytochrome P450"/>
    <property type="match status" value="1"/>
</dbReference>
<dbReference type="GO" id="GO:0005506">
    <property type="term" value="F:iron ion binding"/>
    <property type="evidence" value="ECO:0007669"/>
    <property type="project" value="InterPro"/>
</dbReference>
<dbReference type="InterPro" id="IPR001128">
    <property type="entry name" value="Cyt_P450"/>
</dbReference>
<dbReference type="InterPro" id="IPR036396">
    <property type="entry name" value="Cyt_P450_sf"/>
</dbReference>
<dbReference type="GO" id="GO:0020037">
    <property type="term" value="F:heme binding"/>
    <property type="evidence" value="ECO:0007669"/>
    <property type="project" value="InterPro"/>
</dbReference>
<keyword evidence="3" id="KW-0479">Metal-binding</keyword>
<evidence type="ECO:0000256" key="2">
    <source>
        <dbReference type="ARBA" id="ARBA00022617"/>
    </source>
</evidence>
<keyword evidence="4" id="KW-0560">Oxidoreductase</keyword>
<dbReference type="AlphaFoldDB" id="A0A382QE36"/>
<dbReference type="GO" id="GO:0004497">
    <property type="term" value="F:monooxygenase activity"/>
    <property type="evidence" value="ECO:0007669"/>
    <property type="project" value="UniProtKB-KW"/>
</dbReference>
<reference evidence="7" key="1">
    <citation type="submission" date="2018-05" db="EMBL/GenBank/DDBJ databases">
        <authorList>
            <person name="Lanie J.A."/>
            <person name="Ng W.-L."/>
            <person name="Kazmierczak K.M."/>
            <person name="Andrzejewski T.M."/>
            <person name="Davidsen T.M."/>
            <person name="Wayne K.J."/>
            <person name="Tettelin H."/>
            <person name="Glass J.I."/>
            <person name="Rusch D."/>
            <person name="Podicherti R."/>
            <person name="Tsui H.-C.T."/>
            <person name="Winkler M.E."/>
        </authorList>
    </citation>
    <scope>NUCLEOTIDE SEQUENCE</scope>
</reference>
<dbReference type="PROSITE" id="PS00086">
    <property type="entry name" value="CYTOCHROME_P450"/>
    <property type="match status" value="1"/>
</dbReference>
<dbReference type="FunFam" id="1.10.630.10:FF:000018">
    <property type="entry name" value="Cytochrome P450 monooxygenase"/>
    <property type="match status" value="1"/>
</dbReference>
<organism evidence="7">
    <name type="scientific">marine metagenome</name>
    <dbReference type="NCBI Taxonomy" id="408172"/>
    <lineage>
        <taxon>unclassified sequences</taxon>
        <taxon>metagenomes</taxon>
        <taxon>ecological metagenomes</taxon>
    </lineage>
</organism>
<accession>A0A382QE36</accession>
<evidence type="ECO:0000256" key="3">
    <source>
        <dbReference type="ARBA" id="ARBA00022723"/>
    </source>
</evidence>
<gene>
    <name evidence="7" type="ORF">METZ01_LOCUS336560</name>
</gene>
<sequence length="311" mass="35683">TRIRKFTMEGFNSRRMKILEPYIKTTAERLIDQMLEAGQPAEFVSSLAHPMPGQVIFRFIGFPEEDDDQLIYWTSNRLIFTWGQPTDEQQVEIAGNMLNYWRYCCDFVARRMENPVDDLTSELLAAHQENPEQLTYREVQSIIYGLSFAGHEIVSNFISLALMNILPNRQQWQTLCDNPASIPNALEEILRYDGPQTSWRRVATQDTEFRGIKIPKGTRVFISLGAANHDASLFDNPAELSLDRRNANKHISFGHGIHFCLGARLARLEAQIALDALTRRLPGLRLIENQSLNFAPNITFRGPRALMVEWD</sequence>
<evidence type="ECO:0008006" key="8">
    <source>
        <dbReference type="Google" id="ProtNLM"/>
    </source>
</evidence>
<dbReference type="InterPro" id="IPR017972">
    <property type="entry name" value="Cyt_P450_CS"/>
</dbReference>
<protein>
    <recommendedName>
        <fullName evidence="8">Cytochrome P450</fullName>
    </recommendedName>
</protein>
<dbReference type="Gene3D" id="1.10.630.10">
    <property type="entry name" value="Cytochrome P450"/>
    <property type="match status" value="1"/>
</dbReference>
<keyword evidence="2" id="KW-0349">Heme</keyword>
<feature type="non-terminal residue" evidence="7">
    <location>
        <position position="1"/>
    </location>
</feature>
<proteinExistence type="inferred from homology"/>
<dbReference type="PANTHER" id="PTHR46696">
    <property type="entry name" value="P450, PUTATIVE (EUROFUNG)-RELATED"/>
    <property type="match status" value="1"/>
</dbReference>
<dbReference type="PRINTS" id="PR00359">
    <property type="entry name" value="BP450"/>
</dbReference>
<dbReference type="EMBL" id="UINC01113829">
    <property type="protein sequence ID" value="SVC83706.1"/>
    <property type="molecule type" value="Genomic_DNA"/>
</dbReference>
<dbReference type="InterPro" id="IPR002397">
    <property type="entry name" value="Cyt_P450_B"/>
</dbReference>
<dbReference type="GO" id="GO:0016705">
    <property type="term" value="F:oxidoreductase activity, acting on paired donors, with incorporation or reduction of molecular oxygen"/>
    <property type="evidence" value="ECO:0007669"/>
    <property type="project" value="InterPro"/>
</dbReference>
<evidence type="ECO:0000313" key="7">
    <source>
        <dbReference type="EMBL" id="SVC83706.1"/>
    </source>
</evidence>